<keyword evidence="4 7" id="KW-1133">Transmembrane helix</keyword>
<evidence type="ECO:0000256" key="7">
    <source>
        <dbReference type="SAM" id="Phobius"/>
    </source>
</evidence>
<dbReference type="PANTHER" id="PTHR30509:SF8">
    <property type="entry name" value="INNER MEMBRANE PROTEIN YCCS"/>
    <property type="match status" value="1"/>
</dbReference>
<protein>
    <submittedName>
        <fullName evidence="10">TIGR01666 family membrane protein</fullName>
    </submittedName>
</protein>
<gene>
    <name evidence="10" type="ORF">SAMN05444380_11540</name>
</gene>
<sequence>MMIRRKESVWRKINLRGRWLRVFLMHPDWLMAAKATAVMGVVILPLEILGYSFFAVTTALGVLAGALSETDDHPRGRVKSLALKVVSFGVSSLSVELLRPWPVLLGGGLGLSTIVFILAGGMGERYRGVTFGAILVGIYAMIGSGISPAWYWQPILLPGGALFYGLISLGILYLHPYRLLDEHLGRGYMALSRYLDEKSHLFPSDRDNQREVRARLALLNVEMVNTLDRIKEVLNSYRDAMDDESDLAPWFHYFMVLQALHERAASSHERYDLLSNDPRSREMMEMIGHTLHELAHASRKFADALLTGSDYQPPASVGWIIQSLFNKIETFGLEKNHPLRLLAANLEQANASFSRLASVPRVPVLPRLLRDDRPLWKKFQDQLSWRHPRLRYAIRLAICFWIGFLISEVADIEKGEWIILTVLFVLQPSYSATRRRLFQRVIGTLSGVISGILIVKLLTLPGQVLLMLTSAFLFFVWLKRQYSVSVVFITIFVLCAFNLISNMGVAVMWPRLADTLIGAFLAMASVRLFWHQWQYKKLPQLLSDALEKNRAYFKAILAEYEHPNTTDDLAYRIARRKAHQADNALAMAWQDIQTEPKKYRQFHQRAFKMTYLNHALLSFISAFGAHRGSVIDNTGEIIIPGKKILDLLGNKSLSPQERHAHMRDVVNELQERLKHHPSKTFQQQQILLYNIADIGRRLAEETADDYSSSNIIE</sequence>
<dbReference type="GO" id="GO:0005886">
    <property type="term" value="C:plasma membrane"/>
    <property type="evidence" value="ECO:0007669"/>
    <property type="project" value="UniProtKB-SubCell"/>
</dbReference>
<keyword evidence="5 7" id="KW-0472">Membrane</keyword>
<feature type="transmembrane region" description="Helical" evidence="7">
    <location>
        <begin position="129"/>
        <end position="149"/>
    </location>
</feature>
<keyword evidence="3 7" id="KW-0812">Transmembrane</keyword>
<dbReference type="Proteomes" id="UP000181976">
    <property type="component" value="Unassembled WGS sequence"/>
</dbReference>
<evidence type="ECO:0000256" key="1">
    <source>
        <dbReference type="ARBA" id="ARBA00004651"/>
    </source>
</evidence>
<dbReference type="RefSeq" id="WP_010527018.1">
    <property type="nucleotide sequence ID" value="NZ_AFSL01000025.1"/>
</dbReference>
<dbReference type="InParanoid" id="A0A1I2C7T2"/>
<feature type="transmembrane region" description="Helical" evidence="7">
    <location>
        <begin position="155"/>
        <end position="174"/>
    </location>
</feature>
<comment type="similarity">
    <text evidence="6">Belongs to the YccS/YhfK family.</text>
</comment>
<dbReference type="AlphaFoldDB" id="A0A1I2C7T2"/>
<evidence type="ECO:0000259" key="9">
    <source>
        <dbReference type="Pfam" id="PF13515"/>
    </source>
</evidence>
<dbReference type="eggNOG" id="COG1289">
    <property type="taxonomic scope" value="Bacteria"/>
</dbReference>
<dbReference type="FunCoup" id="A0A1I2C7T2">
    <property type="interactions" value="35"/>
</dbReference>
<feature type="transmembrane region" description="Helical" evidence="7">
    <location>
        <begin position="104"/>
        <end position="122"/>
    </location>
</feature>
<comment type="subcellular location">
    <subcellularLocation>
        <location evidence="1">Cell membrane</location>
        <topology evidence="1">Multi-pass membrane protein</topology>
    </subcellularLocation>
</comment>
<reference evidence="10 11" key="1">
    <citation type="submission" date="2016-10" db="EMBL/GenBank/DDBJ databases">
        <authorList>
            <person name="de Groot N.N."/>
        </authorList>
    </citation>
    <scope>NUCLEOTIDE SEQUENCE [LARGE SCALE GENOMIC DNA]</scope>
    <source>
        <strain evidence="10 11">DSM 19012</strain>
    </source>
</reference>
<dbReference type="InterPro" id="IPR049453">
    <property type="entry name" value="Memb_transporter_dom"/>
</dbReference>
<evidence type="ECO:0000259" key="8">
    <source>
        <dbReference type="Pfam" id="PF12805"/>
    </source>
</evidence>
<dbReference type="Pfam" id="PF12805">
    <property type="entry name" value="FUSC-like"/>
    <property type="match status" value="1"/>
</dbReference>
<evidence type="ECO:0000256" key="6">
    <source>
        <dbReference type="ARBA" id="ARBA00043993"/>
    </source>
</evidence>
<dbReference type="Pfam" id="PF13515">
    <property type="entry name" value="FUSC_2"/>
    <property type="match status" value="1"/>
</dbReference>
<feature type="transmembrane region" description="Helical" evidence="7">
    <location>
        <begin position="445"/>
        <end position="476"/>
    </location>
</feature>
<evidence type="ECO:0000313" key="11">
    <source>
        <dbReference type="Proteomes" id="UP000181976"/>
    </source>
</evidence>
<feature type="domain" description="Integral membrane bound transporter" evidence="9">
    <location>
        <begin position="403"/>
        <end position="523"/>
    </location>
</feature>
<proteinExistence type="inferred from homology"/>
<accession>A0A1I2C7T2</accession>
<evidence type="ECO:0000256" key="5">
    <source>
        <dbReference type="ARBA" id="ARBA00023136"/>
    </source>
</evidence>
<dbReference type="InterPro" id="IPR032692">
    <property type="entry name" value="YccS_N"/>
</dbReference>
<feature type="transmembrane region" description="Helical" evidence="7">
    <location>
        <begin position="482"/>
        <end position="500"/>
    </location>
</feature>
<evidence type="ECO:0000313" key="10">
    <source>
        <dbReference type="EMBL" id="SFE64324.1"/>
    </source>
</evidence>
<dbReference type="STRING" id="385682.SAMN05444380_11540"/>
<evidence type="ECO:0000256" key="3">
    <source>
        <dbReference type="ARBA" id="ARBA00022692"/>
    </source>
</evidence>
<keyword evidence="2" id="KW-1003">Cell membrane</keyword>
<evidence type="ECO:0000256" key="4">
    <source>
        <dbReference type="ARBA" id="ARBA00022989"/>
    </source>
</evidence>
<feature type="transmembrane region" description="Helical" evidence="7">
    <location>
        <begin position="48"/>
        <end position="68"/>
    </location>
</feature>
<feature type="domain" description="Integral membrane protein YccS N-terminal" evidence="8">
    <location>
        <begin position="81"/>
        <end position="336"/>
    </location>
</feature>
<keyword evidence="11" id="KW-1185">Reference proteome</keyword>
<feature type="transmembrane region" description="Helical" evidence="7">
    <location>
        <begin position="512"/>
        <end position="530"/>
    </location>
</feature>
<organism evidence="10 11">
    <name type="scientific">Thermophagus xiamenensis</name>
    <dbReference type="NCBI Taxonomy" id="385682"/>
    <lineage>
        <taxon>Bacteria</taxon>
        <taxon>Pseudomonadati</taxon>
        <taxon>Bacteroidota</taxon>
        <taxon>Bacteroidia</taxon>
        <taxon>Marinilabiliales</taxon>
        <taxon>Marinilabiliaceae</taxon>
        <taxon>Thermophagus</taxon>
    </lineage>
</organism>
<dbReference type="PANTHER" id="PTHR30509">
    <property type="entry name" value="P-HYDROXYBENZOIC ACID EFFLUX PUMP SUBUNIT-RELATED"/>
    <property type="match status" value="1"/>
</dbReference>
<evidence type="ECO:0000256" key="2">
    <source>
        <dbReference type="ARBA" id="ARBA00022475"/>
    </source>
</evidence>
<dbReference type="EMBL" id="FONA01000015">
    <property type="protein sequence ID" value="SFE64324.1"/>
    <property type="molecule type" value="Genomic_DNA"/>
</dbReference>
<name>A0A1I2C7T2_9BACT</name>